<dbReference type="RefSeq" id="WP_092926527.1">
    <property type="nucleotide sequence ID" value="NZ_FOMZ01000006.1"/>
</dbReference>
<evidence type="ECO:0000256" key="1">
    <source>
        <dbReference type="SAM" id="MobiDB-lite"/>
    </source>
</evidence>
<feature type="chain" id="PRO_5039113537" description="DUF3558 domain-containing protein" evidence="2">
    <location>
        <begin position="25"/>
        <end position="193"/>
    </location>
</feature>
<gene>
    <name evidence="3" type="ORF">SAMN04487819_106107</name>
</gene>
<proteinExistence type="predicted"/>
<sequence>MRNTLTTGISLAAGLLLLAGCSGGQTGQAAQDTTETGTSAPSSASEVILPERTAPAKSLDLSDPCTIVTKQQATKLGVDQPLREDKSAGNSGCYYKKGEAGSDSGWGAFIAPDFERTISEAIETHPGGEKTEIRDYPAYAANVSGIGCYIAVDVAEDGFLLVNGQVRPAENRPDPCPIFTEFAEAAIKNLPNA</sequence>
<dbReference type="PROSITE" id="PS51257">
    <property type="entry name" value="PROKAR_LIPOPROTEIN"/>
    <property type="match status" value="1"/>
</dbReference>
<dbReference type="EMBL" id="FOMZ01000006">
    <property type="protein sequence ID" value="SFD98609.1"/>
    <property type="molecule type" value="Genomic_DNA"/>
</dbReference>
<reference evidence="4" key="1">
    <citation type="submission" date="2016-10" db="EMBL/GenBank/DDBJ databases">
        <authorList>
            <person name="Varghese N."/>
            <person name="Submissions S."/>
        </authorList>
    </citation>
    <scope>NUCLEOTIDE SEQUENCE [LARGE SCALE GENOMIC DNA]</scope>
    <source>
        <strain evidence="4">DSM 45004</strain>
    </source>
</reference>
<evidence type="ECO:0008006" key="5">
    <source>
        <dbReference type="Google" id="ProtNLM"/>
    </source>
</evidence>
<feature type="region of interest" description="Disordered" evidence="1">
    <location>
        <begin position="26"/>
        <end position="45"/>
    </location>
</feature>
<name>A0A1I1WU93_9ACTN</name>
<feature type="compositionally biased region" description="Polar residues" evidence="1">
    <location>
        <begin position="27"/>
        <end position="45"/>
    </location>
</feature>
<keyword evidence="4" id="KW-1185">Reference proteome</keyword>
<protein>
    <recommendedName>
        <fullName evidence="5">DUF3558 domain-containing protein</fullName>
    </recommendedName>
</protein>
<organism evidence="3 4">
    <name type="scientific">Actinopolyspora alba</name>
    <dbReference type="NCBI Taxonomy" id="673379"/>
    <lineage>
        <taxon>Bacteria</taxon>
        <taxon>Bacillati</taxon>
        <taxon>Actinomycetota</taxon>
        <taxon>Actinomycetes</taxon>
        <taxon>Actinopolysporales</taxon>
        <taxon>Actinopolysporaceae</taxon>
        <taxon>Actinopolyspora</taxon>
        <taxon>Actinopolyspora alba group</taxon>
    </lineage>
</organism>
<dbReference type="Proteomes" id="UP000198716">
    <property type="component" value="Unassembled WGS sequence"/>
</dbReference>
<dbReference type="Pfam" id="PF12079">
    <property type="entry name" value="DUF3558"/>
    <property type="match status" value="1"/>
</dbReference>
<evidence type="ECO:0000313" key="4">
    <source>
        <dbReference type="Proteomes" id="UP000198716"/>
    </source>
</evidence>
<accession>A0A1I1WU93</accession>
<keyword evidence="2" id="KW-0732">Signal</keyword>
<evidence type="ECO:0000313" key="3">
    <source>
        <dbReference type="EMBL" id="SFD98609.1"/>
    </source>
</evidence>
<dbReference type="InterPro" id="IPR024520">
    <property type="entry name" value="DUF3558"/>
</dbReference>
<evidence type="ECO:0000256" key="2">
    <source>
        <dbReference type="SAM" id="SignalP"/>
    </source>
</evidence>
<feature type="signal peptide" evidence="2">
    <location>
        <begin position="1"/>
        <end position="24"/>
    </location>
</feature>
<dbReference type="AlphaFoldDB" id="A0A1I1WU93"/>